<dbReference type="HAMAP" id="MF_00161">
    <property type="entry name" value="LspA"/>
    <property type="match status" value="1"/>
</dbReference>
<feature type="transmembrane region" description="Helical" evidence="9">
    <location>
        <begin position="104"/>
        <end position="124"/>
    </location>
</feature>
<gene>
    <name evidence="12" type="primary">lspA_1</name>
    <name evidence="9" type="synonym">lspA</name>
    <name evidence="12" type="ORF">OEIGOIKO_01070</name>
</gene>
<dbReference type="NCBIfam" id="TIGR00077">
    <property type="entry name" value="lspA"/>
    <property type="match status" value="1"/>
</dbReference>
<dbReference type="PROSITE" id="PS00855">
    <property type="entry name" value="SPASE_II"/>
    <property type="match status" value="1"/>
</dbReference>
<dbReference type="InterPro" id="IPR001872">
    <property type="entry name" value="Peptidase_A8"/>
</dbReference>
<protein>
    <recommendedName>
        <fullName evidence="9">Lipoprotein signal peptidase</fullName>
        <ecNumber evidence="9">3.4.23.36</ecNumber>
    </recommendedName>
    <alternativeName>
        <fullName evidence="9">Prolipoprotein signal peptidase</fullName>
    </alternativeName>
    <alternativeName>
        <fullName evidence="9">Signal peptidase II</fullName>
        <shortName evidence="9">SPase II</shortName>
    </alternativeName>
</protein>
<feature type="transmembrane region" description="Helical" evidence="9">
    <location>
        <begin position="25"/>
        <end position="48"/>
    </location>
</feature>
<evidence type="ECO:0000256" key="5">
    <source>
        <dbReference type="ARBA" id="ARBA00022750"/>
    </source>
</evidence>
<feature type="active site" evidence="9">
    <location>
        <position position="140"/>
    </location>
</feature>
<evidence type="ECO:0000256" key="10">
    <source>
        <dbReference type="RuleBase" id="RU000594"/>
    </source>
</evidence>
<dbReference type="PANTHER" id="PTHR33695:SF1">
    <property type="entry name" value="LIPOPROTEIN SIGNAL PEPTIDASE"/>
    <property type="match status" value="1"/>
</dbReference>
<dbReference type="RefSeq" id="WP_244954991.1">
    <property type="nucleotide sequence ID" value="NZ_BHZC01000001.1"/>
</dbReference>
<proteinExistence type="inferred from homology"/>
<name>A0A7U9KSQ7_9ACTN</name>
<feature type="transmembrane region" description="Helical" evidence="9">
    <location>
        <begin position="73"/>
        <end position="97"/>
    </location>
</feature>
<dbReference type="GO" id="GO:0004190">
    <property type="term" value="F:aspartic-type endopeptidase activity"/>
    <property type="evidence" value="ECO:0007669"/>
    <property type="project" value="UniProtKB-UniRule"/>
</dbReference>
<accession>A0A7U9KSQ7</accession>
<dbReference type="Pfam" id="PF01252">
    <property type="entry name" value="Peptidase_A8"/>
    <property type="match status" value="1"/>
</dbReference>
<evidence type="ECO:0000256" key="2">
    <source>
        <dbReference type="ARBA" id="ARBA00022475"/>
    </source>
</evidence>
<evidence type="ECO:0000256" key="4">
    <source>
        <dbReference type="ARBA" id="ARBA00022692"/>
    </source>
</evidence>
<comment type="caution">
    <text evidence="12">The sequence shown here is derived from an EMBL/GenBank/DDBJ whole genome shotgun (WGS) entry which is preliminary data.</text>
</comment>
<keyword evidence="4 9" id="KW-0812">Transmembrane</keyword>
<dbReference type="GO" id="GO:0005886">
    <property type="term" value="C:plasma membrane"/>
    <property type="evidence" value="ECO:0007669"/>
    <property type="project" value="UniProtKB-SubCell"/>
</dbReference>
<keyword evidence="12" id="KW-0449">Lipoprotein</keyword>
<dbReference type="AlphaFoldDB" id="A0A7U9KSQ7"/>
<keyword evidence="5 9" id="KW-0064">Aspartyl protease</keyword>
<dbReference type="EC" id="3.4.23.36" evidence="9"/>
<evidence type="ECO:0000313" key="13">
    <source>
        <dbReference type="Proteomes" id="UP000287830"/>
    </source>
</evidence>
<organism evidence="12 13">
    <name type="scientific">Streptomyces chrestomyceticus JCM 4735</name>
    <dbReference type="NCBI Taxonomy" id="1306181"/>
    <lineage>
        <taxon>Bacteria</taxon>
        <taxon>Bacillati</taxon>
        <taxon>Actinomycetota</taxon>
        <taxon>Actinomycetes</taxon>
        <taxon>Kitasatosporales</taxon>
        <taxon>Streptomycetaceae</taxon>
        <taxon>Streptomyces</taxon>
    </lineage>
</organism>
<comment type="pathway">
    <text evidence="9">Protein modification; lipoprotein biosynthesis (signal peptide cleavage).</text>
</comment>
<evidence type="ECO:0000256" key="1">
    <source>
        <dbReference type="ARBA" id="ARBA00006139"/>
    </source>
</evidence>
<dbReference type="GeneID" id="95620109"/>
<evidence type="ECO:0000256" key="6">
    <source>
        <dbReference type="ARBA" id="ARBA00022801"/>
    </source>
</evidence>
<keyword evidence="3 9" id="KW-0645">Protease</keyword>
<evidence type="ECO:0000256" key="3">
    <source>
        <dbReference type="ARBA" id="ARBA00022670"/>
    </source>
</evidence>
<dbReference type="PANTHER" id="PTHR33695">
    <property type="entry name" value="LIPOPROTEIN SIGNAL PEPTIDASE"/>
    <property type="match status" value="1"/>
</dbReference>
<dbReference type="GO" id="GO:0006508">
    <property type="term" value="P:proteolysis"/>
    <property type="evidence" value="ECO:0007669"/>
    <property type="project" value="UniProtKB-KW"/>
</dbReference>
<reference evidence="12 13" key="1">
    <citation type="submission" date="2018-11" db="EMBL/GenBank/DDBJ databases">
        <title>Whole genome sequence of Streptomyces chrestomyceticus NBRC 13444(T).</title>
        <authorList>
            <person name="Komaki H."/>
            <person name="Tamura T."/>
        </authorList>
    </citation>
    <scope>NUCLEOTIDE SEQUENCE [LARGE SCALE GENOMIC DNA]</scope>
    <source>
        <strain evidence="12 13">NBRC 13444</strain>
    </source>
</reference>
<comment type="catalytic activity">
    <reaction evidence="9 10">
        <text>Release of signal peptides from bacterial membrane prolipoproteins. Hydrolyzes -Xaa-Yaa-Zaa-|-(S,diacylglyceryl)Cys-, in which Xaa is hydrophobic (preferably Leu), and Yaa (Ala or Ser) and Zaa (Gly or Ala) have small, neutral side chains.</text>
        <dbReference type="EC" id="3.4.23.36"/>
    </reaction>
</comment>
<dbReference type="Proteomes" id="UP000287830">
    <property type="component" value="Unassembled WGS sequence"/>
</dbReference>
<evidence type="ECO:0000313" key="12">
    <source>
        <dbReference type="EMBL" id="GCD33351.1"/>
    </source>
</evidence>
<keyword evidence="2 9" id="KW-1003">Cell membrane</keyword>
<evidence type="ECO:0000256" key="9">
    <source>
        <dbReference type="HAMAP-Rule" id="MF_00161"/>
    </source>
</evidence>
<keyword evidence="8 9" id="KW-0472">Membrane</keyword>
<sequence length="196" mass="20565">MTTPGRTTGESGADRTERAGGRRRVPLLLAVAGAAYLLDLGSKVAVVAELEHRAPVKVFGDWLELRVLRNSGAAFGIGEAATVLFTLIAVAVTVVIFRLARKLYSAPWAVALGLLLGGGLGNLTDRLFRTPGDFQGAVVDFLHIRGFSVMNFADCAIVCGGVLIVLFSFLGWELDNRGKPEETAGETAVAAPPGAS</sequence>
<keyword evidence="7 9" id="KW-1133">Transmembrane helix</keyword>
<evidence type="ECO:0000256" key="7">
    <source>
        <dbReference type="ARBA" id="ARBA00022989"/>
    </source>
</evidence>
<comment type="subcellular location">
    <subcellularLocation>
        <location evidence="9">Cell membrane</location>
        <topology evidence="9">Multi-pass membrane protein</topology>
    </subcellularLocation>
</comment>
<dbReference type="EMBL" id="BHZC01000001">
    <property type="protein sequence ID" value="GCD33351.1"/>
    <property type="molecule type" value="Genomic_DNA"/>
</dbReference>
<dbReference type="UniPathway" id="UPA00665"/>
<comment type="similarity">
    <text evidence="1 9 11">Belongs to the peptidase A8 family.</text>
</comment>
<keyword evidence="6 9" id="KW-0378">Hydrolase</keyword>
<dbReference type="PRINTS" id="PR00781">
    <property type="entry name" value="LIPOSIGPTASE"/>
</dbReference>
<comment type="function">
    <text evidence="9 10">This protein specifically catalyzes the removal of signal peptides from prolipoproteins.</text>
</comment>
<evidence type="ECO:0000256" key="11">
    <source>
        <dbReference type="RuleBase" id="RU004181"/>
    </source>
</evidence>
<feature type="active site" evidence="9">
    <location>
        <position position="154"/>
    </location>
</feature>
<evidence type="ECO:0000256" key="8">
    <source>
        <dbReference type="ARBA" id="ARBA00023136"/>
    </source>
</evidence>
<feature type="transmembrane region" description="Helical" evidence="9">
    <location>
        <begin position="144"/>
        <end position="170"/>
    </location>
</feature>